<protein>
    <submittedName>
        <fullName evidence="1">Uncharacterized protein</fullName>
    </submittedName>
</protein>
<dbReference type="EMBL" id="CP068570">
    <property type="protein sequence ID" value="QQZ50153.1"/>
    <property type="molecule type" value="Genomic_DNA"/>
</dbReference>
<dbReference type="AlphaFoldDB" id="A0A974P3R4"/>
<name>A0A974P3R4_9CAUL</name>
<gene>
    <name evidence="1" type="ORF">JKL49_27060</name>
</gene>
<accession>A0A974P3R4</accession>
<sequence length="65" mass="7261">MYAGGRAALGLYLRAAARPQAEPQIFRDHFETLARHPGHWPCISFCNHDIMRTATRFGAARPSHG</sequence>
<organism evidence="1">
    <name type="scientific">Phenylobacterium glaciei</name>
    <dbReference type="NCBI Taxonomy" id="2803784"/>
    <lineage>
        <taxon>Bacteria</taxon>
        <taxon>Pseudomonadati</taxon>
        <taxon>Pseudomonadota</taxon>
        <taxon>Alphaproteobacteria</taxon>
        <taxon>Caulobacterales</taxon>
        <taxon>Caulobacteraceae</taxon>
        <taxon>Phenylobacterium</taxon>
    </lineage>
</organism>
<reference evidence="1" key="1">
    <citation type="submission" date="2021-01" db="EMBL/GenBank/DDBJ databases">
        <title>Genome sequence of Phenylobacterium sp. 20VBR1 isolated from a valley glaceir, Ny-Alesund, Svalbard.</title>
        <authorList>
            <person name="Thomas F.A."/>
            <person name="Krishnan K.P."/>
            <person name="Sinha R.K."/>
        </authorList>
    </citation>
    <scope>NUCLEOTIDE SEQUENCE</scope>
    <source>
        <strain evidence="1">20VBR1</strain>
    </source>
</reference>
<proteinExistence type="predicted"/>
<evidence type="ECO:0000313" key="1">
    <source>
        <dbReference type="EMBL" id="QQZ50153.1"/>
    </source>
</evidence>